<keyword evidence="2" id="KW-1185">Reference proteome</keyword>
<proteinExistence type="predicted"/>
<evidence type="ECO:0000313" key="1">
    <source>
        <dbReference type="EMBL" id="AJE40449.1"/>
    </source>
</evidence>
<organism evidence="1 2">
    <name type="scientific">Streptomyces nodosus</name>
    <dbReference type="NCBI Taxonomy" id="40318"/>
    <lineage>
        <taxon>Bacteria</taxon>
        <taxon>Bacillati</taxon>
        <taxon>Actinomycetota</taxon>
        <taxon>Actinomycetes</taxon>
        <taxon>Kitasatosporales</taxon>
        <taxon>Streptomycetaceae</taxon>
        <taxon>Streptomyces</taxon>
    </lineage>
</organism>
<dbReference type="EMBL" id="CP009313">
    <property type="protein sequence ID" value="AJE40449.1"/>
    <property type="molecule type" value="Genomic_DNA"/>
</dbReference>
<name>A0A0B5DAW9_9ACTN</name>
<dbReference type="Proteomes" id="UP000031526">
    <property type="component" value="Chromosome"/>
</dbReference>
<dbReference type="HOGENOM" id="CLU_2526152_0_0_11"/>
<evidence type="ECO:0000313" key="2">
    <source>
        <dbReference type="Proteomes" id="UP000031526"/>
    </source>
</evidence>
<gene>
    <name evidence="1" type="ORF">SNOD_10630</name>
</gene>
<protein>
    <submittedName>
        <fullName evidence="1">Uncharacterized protein</fullName>
    </submittedName>
</protein>
<dbReference type="AlphaFoldDB" id="A0A0B5DAW9"/>
<reference evidence="2" key="1">
    <citation type="submission" date="2014-09" db="EMBL/GenBank/DDBJ databases">
        <title>Sequence of the Streptomyces nodosus genome.</title>
        <authorList>
            <person name="Sweeney P."/>
            <person name="Stephens N."/>
            <person name="Murphy C."/>
            <person name="Caffrey P."/>
        </authorList>
    </citation>
    <scope>NUCLEOTIDE SEQUENCE [LARGE SCALE GENOMIC DNA]</scope>
    <source>
        <strain evidence="2">ATCC 14899</strain>
    </source>
</reference>
<sequence>MDLSYELFGIASLRWAAQSGGTLDERVQACSGRVREQLVAEELHAGARLTAVHFVELELVAGSFHKTCALRCVVVDAQGRADVE</sequence>
<accession>A0A0B5DAW9</accession>
<reference evidence="1 2" key="2">
    <citation type="journal article" date="2016" name="Appl. Microbiol. Biotechnol.">
        <title>Exploiting the genome sequence of Streptomyces nodosus for enhanced antibiotic production.</title>
        <authorList>
            <person name="Sweeney P."/>
            <person name="Murphy C.D."/>
            <person name="Caffrey P."/>
        </authorList>
    </citation>
    <scope>NUCLEOTIDE SEQUENCE [LARGE SCALE GENOMIC DNA]</scope>
    <source>
        <strain evidence="1 2">ATCC 14899</strain>
    </source>
</reference>